<protein>
    <submittedName>
        <fullName evidence="2">Uncharacterized protein</fullName>
    </submittedName>
</protein>
<comment type="caution">
    <text evidence="2">The sequence shown here is derived from an EMBL/GenBank/DDBJ whole genome shotgun (WGS) entry which is preliminary data.</text>
</comment>
<proteinExistence type="predicted"/>
<dbReference type="Proteomes" id="UP001482620">
    <property type="component" value="Unassembled WGS sequence"/>
</dbReference>
<evidence type="ECO:0000313" key="2">
    <source>
        <dbReference type="EMBL" id="MEQ2257755.1"/>
    </source>
</evidence>
<feature type="compositionally biased region" description="Polar residues" evidence="1">
    <location>
        <begin position="79"/>
        <end position="96"/>
    </location>
</feature>
<accession>A0ABV0VKH4</accession>
<sequence length="150" mass="16537">MLTVRRPSKGDLRTYLVIPDKPPAPLKQKKKGAHNKPHDTEPPTCYGPGVKSISQEAQHRKPRHNNVSRHRPTTKNRKANTTSGSQTKTAISQHGLQVQGMASIKEGAGARLRVHRDTSHLVLQLLLTVQKYACLNLSVLPCYGPVTSPE</sequence>
<feature type="region of interest" description="Disordered" evidence="1">
    <location>
        <begin position="1"/>
        <end position="97"/>
    </location>
</feature>
<gene>
    <name evidence="2" type="ORF">ILYODFUR_037990</name>
</gene>
<evidence type="ECO:0000313" key="3">
    <source>
        <dbReference type="Proteomes" id="UP001482620"/>
    </source>
</evidence>
<name>A0ABV0VKH4_9TELE</name>
<reference evidence="2 3" key="1">
    <citation type="submission" date="2021-06" db="EMBL/GenBank/DDBJ databases">
        <authorList>
            <person name="Palmer J.M."/>
        </authorList>
    </citation>
    <scope>NUCLEOTIDE SEQUENCE [LARGE SCALE GENOMIC DNA]</scope>
    <source>
        <strain evidence="3">if_2019</strain>
        <tissue evidence="2">Muscle</tissue>
    </source>
</reference>
<evidence type="ECO:0000256" key="1">
    <source>
        <dbReference type="SAM" id="MobiDB-lite"/>
    </source>
</evidence>
<dbReference type="EMBL" id="JAHRIQ010113174">
    <property type="protein sequence ID" value="MEQ2257755.1"/>
    <property type="molecule type" value="Genomic_DNA"/>
</dbReference>
<organism evidence="2 3">
    <name type="scientific">Ilyodon furcidens</name>
    <name type="common">goldbreast splitfin</name>
    <dbReference type="NCBI Taxonomy" id="33524"/>
    <lineage>
        <taxon>Eukaryota</taxon>
        <taxon>Metazoa</taxon>
        <taxon>Chordata</taxon>
        <taxon>Craniata</taxon>
        <taxon>Vertebrata</taxon>
        <taxon>Euteleostomi</taxon>
        <taxon>Actinopterygii</taxon>
        <taxon>Neopterygii</taxon>
        <taxon>Teleostei</taxon>
        <taxon>Neoteleostei</taxon>
        <taxon>Acanthomorphata</taxon>
        <taxon>Ovalentaria</taxon>
        <taxon>Atherinomorphae</taxon>
        <taxon>Cyprinodontiformes</taxon>
        <taxon>Goodeidae</taxon>
        <taxon>Ilyodon</taxon>
    </lineage>
</organism>
<feature type="compositionally biased region" description="Basic residues" evidence="1">
    <location>
        <begin position="60"/>
        <end position="78"/>
    </location>
</feature>
<keyword evidence="3" id="KW-1185">Reference proteome</keyword>